<sequence>MDYLLNICILLVIFSVSSLSKQFWDFELIKVGYFTSNASIADIELNAKRIDRGRYGCSGFIEAKVDIYDEDVRVELIVKRSAFRSGPYTTLPMKIDNETLPTVFNVFYKNVVMENAQKCCENAPYFEGNYVGPLTKRRVVLNECTIDTEKLPSYMMEGYYITRTTVYAKDWYGYLETLVYVESAK</sequence>
<keyword evidence="1" id="KW-0732">Signal</keyword>
<organism evidence="2">
    <name type="scientific">Musca domestica</name>
    <name type="common">House fly</name>
    <dbReference type="NCBI Taxonomy" id="7370"/>
    <lineage>
        <taxon>Eukaryota</taxon>
        <taxon>Metazoa</taxon>
        <taxon>Ecdysozoa</taxon>
        <taxon>Arthropoda</taxon>
        <taxon>Hexapoda</taxon>
        <taxon>Insecta</taxon>
        <taxon>Pterygota</taxon>
        <taxon>Neoptera</taxon>
        <taxon>Endopterygota</taxon>
        <taxon>Diptera</taxon>
        <taxon>Brachycera</taxon>
        <taxon>Muscomorpha</taxon>
        <taxon>Muscoidea</taxon>
        <taxon>Muscidae</taxon>
        <taxon>Musca</taxon>
    </lineage>
</organism>
<evidence type="ECO:0000313" key="3">
    <source>
        <dbReference type="Proteomes" id="UP001652621"/>
    </source>
</evidence>
<proteinExistence type="predicted"/>
<accession>A0A1I8MY27</accession>
<gene>
    <name evidence="2" type="primary">101898343</name>
    <name evidence="4" type="synonym">LOC101898343</name>
</gene>
<dbReference type="OrthoDB" id="8043478at2759"/>
<evidence type="ECO:0000313" key="4">
    <source>
        <dbReference type="RefSeq" id="XP_005190819.2"/>
    </source>
</evidence>
<feature type="chain" id="PRO_5044560997" evidence="1">
    <location>
        <begin position="21"/>
        <end position="185"/>
    </location>
</feature>
<feature type="signal peptide" evidence="1">
    <location>
        <begin position="1"/>
        <end position="20"/>
    </location>
</feature>
<name>A0A1I8MY27_MUSDO</name>
<dbReference type="VEuPathDB" id="VectorBase:MDOA009596"/>
<dbReference type="AlphaFoldDB" id="A0A1I8MY27"/>
<dbReference type="EnsemblMetazoa" id="MDOA009596-RA">
    <property type="protein sequence ID" value="MDOA009596-PA"/>
    <property type="gene ID" value="MDOA009596"/>
</dbReference>
<reference evidence="2" key="1">
    <citation type="submission" date="2020-05" db="UniProtKB">
        <authorList>
            <consortium name="EnsemblMetazoa"/>
        </authorList>
    </citation>
    <scope>IDENTIFICATION</scope>
    <source>
        <strain evidence="2">Aabys</strain>
    </source>
</reference>
<dbReference type="PANTHER" id="PTHR21112:SF0">
    <property type="entry name" value="CHEMOSENSORY PROTEIN A 29A-RELATED"/>
    <property type="match status" value="1"/>
</dbReference>
<dbReference type="PANTHER" id="PTHR21112">
    <property type="entry name" value="CHEMOSENSORY PROTEIN A 29A-RELATED"/>
    <property type="match status" value="1"/>
</dbReference>
<dbReference type="VEuPathDB" id="VectorBase:MDOMA2_002585"/>
<dbReference type="Proteomes" id="UP001652621">
    <property type="component" value="Unplaced"/>
</dbReference>
<keyword evidence="3" id="KW-1185">Reference proteome</keyword>
<reference evidence="4" key="2">
    <citation type="submission" date="2025-04" db="UniProtKB">
        <authorList>
            <consortium name="RefSeq"/>
        </authorList>
    </citation>
    <scope>IDENTIFICATION</scope>
    <source>
        <strain evidence="4">Aabys</strain>
    </source>
</reference>
<dbReference type="KEGG" id="mde:101898343"/>
<evidence type="ECO:0000256" key="1">
    <source>
        <dbReference type="SAM" id="SignalP"/>
    </source>
</evidence>
<dbReference type="RefSeq" id="XP_005190819.2">
    <property type="nucleotide sequence ID" value="XM_005190762.3"/>
</dbReference>
<evidence type="ECO:0000313" key="2">
    <source>
        <dbReference type="EnsemblMetazoa" id="MDOA009596-PA"/>
    </source>
</evidence>
<protein>
    <submittedName>
        <fullName evidence="4">Uncharacterized protein LOC101898343</fullName>
    </submittedName>
</protein>
<dbReference type="GeneID" id="101898343"/>